<keyword evidence="1" id="KW-0472">Membrane</keyword>
<keyword evidence="1" id="KW-0812">Transmembrane</keyword>
<feature type="transmembrane region" description="Helical" evidence="1">
    <location>
        <begin position="7"/>
        <end position="27"/>
    </location>
</feature>
<dbReference type="Pfam" id="PF14286">
    <property type="entry name" value="DHHW"/>
    <property type="match status" value="1"/>
</dbReference>
<organism evidence="2 3">
    <name type="scientific">Candidatus Pristimantibacillus lignocellulolyticus</name>
    <dbReference type="NCBI Taxonomy" id="2994561"/>
    <lineage>
        <taxon>Bacteria</taxon>
        <taxon>Bacillati</taxon>
        <taxon>Bacillota</taxon>
        <taxon>Bacilli</taxon>
        <taxon>Bacillales</taxon>
        <taxon>Paenibacillaceae</taxon>
        <taxon>Candidatus Pristimantibacillus</taxon>
    </lineage>
</organism>
<dbReference type="EMBL" id="CP097899">
    <property type="protein sequence ID" value="URN94933.1"/>
    <property type="molecule type" value="Genomic_DNA"/>
</dbReference>
<accession>A0A9J6ZFP6</accession>
<protein>
    <submittedName>
        <fullName evidence="2">DHHW family protein</fullName>
    </submittedName>
</protein>
<dbReference type="Proteomes" id="UP001056756">
    <property type="component" value="Chromosome"/>
</dbReference>
<gene>
    <name evidence="2" type="ORF">NAG76_01355</name>
</gene>
<evidence type="ECO:0000313" key="2">
    <source>
        <dbReference type="EMBL" id="URN94933.1"/>
    </source>
</evidence>
<evidence type="ECO:0000313" key="3">
    <source>
        <dbReference type="Proteomes" id="UP001056756"/>
    </source>
</evidence>
<evidence type="ECO:0000256" key="1">
    <source>
        <dbReference type="SAM" id="Phobius"/>
    </source>
</evidence>
<reference evidence="2" key="1">
    <citation type="submission" date="2022-05" db="EMBL/GenBank/DDBJ databases">
        <title>Novel bacterial taxa in a minimal lignocellulolytic consortium and its capacity to transform plastics disclosed by genome-resolved metagenomics.</title>
        <authorList>
            <person name="Rodriguez C.A.D."/>
            <person name="Diaz-Garcia L."/>
            <person name="Herrera K."/>
            <person name="Tarazona N.A."/>
            <person name="Sproer C."/>
            <person name="Overmann J."/>
            <person name="Jimenez D.J."/>
        </authorList>
    </citation>
    <scope>NUCLEOTIDE SEQUENCE</scope>
    <source>
        <strain evidence="2">MAG5</strain>
    </source>
</reference>
<name>A0A9J6ZFP6_9BACL</name>
<keyword evidence="1" id="KW-1133">Transmembrane helix</keyword>
<dbReference type="KEGG" id="plig:NAG76_01355"/>
<dbReference type="AlphaFoldDB" id="A0A9J6ZFP6"/>
<proteinExistence type="predicted"/>
<sequence>MTNKWNAKLYIIGFMVMLGGLLLLFIVSPKGTFSQFENRTLQSKVEFSWEALVDKSFAEDTETYLSDQFPFRQQWFMVKSIAEQARLMTVNNGIIHGDNGYLFEPMEEPIWGDVEKYVDSINKFQGAFTNTHMSLLLAPTSVEMYPQYLPKWSSSFSQKLTNETIKSYLSTDINFIDGIDALQPHTTDDNNLYFRNDHHWTSYGAYYAYTEYMKSLGIEPITLEELQPTTVSTNFLGSYDTKGQFWGAQPDEIVAFTNPWFSSQLFIVDDGSTSDSLYYDKFLEVKDQYSYYLGGVHALMTITNAPINEQTEKQPEIDKLLVIKDSYSHNLIPLLVNHAREIHVVDPRYYNGSIKAYMEQEQFDEVLLLYNTPTFITERSLLNLKR</sequence>
<dbReference type="InterPro" id="IPR025945">
    <property type="entry name" value="DHHW"/>
</dbReference>